<protein>
    <recommendedName>
        <fullName evidence="7">Ran-specific GTPase-activating protein</fullName>
    </recommendedName>
    <alternativeName>
        <fullName evidence="8">Ran-binding protein 1</fullName>
    </alternativeName>
</protein>
<feature type="compositionally biased region" description="Low complexity" evidence="9">
    <location>
        <begin position="196"/>
        <end position="205"/>
    </location>
</feature>
<gene>
    <name evidence="12" type="primary">RANBP1_1</name>
    <name evidence="16" type="synonym">RANBP1</name>
    <name evidence="11" type="synonym">RANBP1_0</name>
    <name evidence="14" type="synonym">RANBP1_4</name>
    <name evidence="13" type="synonym">RANBP1_5</name>
    <name evidence="14" type="ORF">CM83_95564</name>
    <name evidence="13" type="ORF">CM83_95566</name>
    <name evidence="12" type="ORF">CM83_95574</name>
    <name evidence="11" type="ORF">CM83_95577</name>
    <name evidence="16" type="ORF">g.61744</name>
</gene>
<dbReference type="GO" id="GO:0005643">
    <property type="term" value="C:nuclear pore"/>
    <property type="evidence" value="ECO:0007669"/>
    <property type="project" value="TreeGrafter"/>
</dbReference>
<dbReference type="EMBL" id="GDHC01020343">
    <property type="protein sequence ID" value="JAP98285.1"/>
    <property type="molecule type" value="Transcribed_RNA"/>
</dbReference>
<dbReference type="GO" id="GO:0005737">
    <property type="term" value="C:cytoplasm"/>
    <property type="evidence" value="ECO:0007669"/>
    <property type="project" value="TreeGrafter"/>
</dbReference>
<evidence type="ECO:0000256" key="1">
    <source>
        <dbReference type="ARBA" id="ARBA00022468"/>
    </source>
</evidence>
<dbReference type="PANTHER" id="PTHR23138:SF94">
    <property type="entry name" value="RAN BINDING PROTEIN 1"/>
    <property type="match status" value="1"/>
</dbReference>
<evidence type="ECO:0000256" key="9">
    <source>
        <dbReference type="SAM" id="MobiDB-lite"/>
    </source>
</evidence>
<dbReference type="GO" id="GO:0006913">
    <property type="term" value="P:nucleocytoplasmic transport"/>
    <property type="evidence" value="ECO:0007669"/>
    <property type="project" value="InterPro"/>
</dbReference>
<dbReference type="InterPro" id="IPR045256">
    <property type="entry name" value="RanBP1_RanBD"/>
</dbReference>
<dbReference type="InterPro" id="IPR045255">
    <property type="entry name" value="RanBP1-like"/>
</dbReference>
<dbReference type="EMBL" id="GBHO01010918">
    <property type="protein sequence ID" value="JAG32686.1"/>
    <property type="molecule type" value="Transcribed_RNA"/>
</dbReference>
<dbReference type="GO" id="GO:0005096">
    <property type="term" value="F:GTPase activator activity"/>
    <property type="evidence" value="ECO:0007669"/>
    <property type="project" value="UniProtKB-KW"/>
</dbReference>
<keyword evidence="1" id="KW-0343">GTPase activation</keyword>
<reference evidence="12" key="1">
    <citation type="journal article" date="2014" name="PLoS ONE">
        <title>Transcriptome-Based Identification of ABC Transporters in the Western Tarnished Plant Bug Lygus hesperus.</title>
        <authorList>
            <person name="Hull J.J."/>
            <person name="Chaney K."/>
            <person name="Geib S.M."/>
            <person name="Fabrick J.A."/>
            <person name="Brent C.S."/>
            <person name="Walsh D."/>
            <person name="Lavine L.C."/>
        </authorList>
    </citation>
    <scope>NUCLEOTIDE SEQUENCE</scope>
</reference>
<reference evidence="16" key="4">
    <citation type="journal article" date="2016" name="Gigascience">
        <title>De novo construction of an expanded transcriptome assembly for the western tarnished plant bug, Lygus hesperus.</title>
        <authorList>
            <person name="Tassone E.E."/>
            <person name="Geib S.M."/>
            <person name="Hall B."/>
            <person name="Fabrick J.A."/>
            <person name="Brent C.S."/>
            <person name="Hull J.J."/>
        </authorList>
    </citation>
    <scope>NUCLEOTIDE SEQUENCE</scope>
</reference>
<dbReference type="CDD" id="cd13179">
    <property type="entry name" value="RanBD_RanBP1"/>
    <property type="match status" value="1"/>
</dbReference>
<evidence type="ECO:0000313" key="13">
    <source>
        <dbReference type="EMBL" id="JAG32685.1"/>
    </source>
</evidence>
<dbReference type="Pfam" id="PF00638">
    <property type="entry name" value="Ran_BP1"/>
    <property type="match status" value="1"/>
</dbReference>
<comment type="function">
    <text evidence="4">Plays a role in RAN-dependent nucleocytoplasmic transport. Alleviates the TNPO1-dependent inhibition of RAN GTPase activity and mediates the dissociation of RAN from proteins involved in transport into the nucleus. Induces a conformation change in the complex formed by XPO1 and RAN that triggers the release of the nuclear export signal of cargo proteins. Promotes the disassembly of the complex formed by RAN and importin beta. Promotes dissociation of RAN from a complex with KPNA2 and CSE1L. Required for normal mitotic spindle assembly and normal progress through mitosis via its effect on RAN. Does not increase the RAN GTPase activity by itself, but increases GTP hydrolysis mediated by RANGAP1. Inhibits RCC1-dependent exchange of RAN-bound GDP by GTP.</text>
</comment>
<evidence type="ECO:0000256" key="2">
    <source>
        <dbReference type="ARBA" id="ARBA00022553"/>
    </source>
</evidence>
<dbReference type="InterPro" id="IPR011993">
    <property type="entry name" value="PH-like_dom_sf"/>
</dbReference>
<dbReference type="FunFam" id="2.30.29.30:FF:000824">
    <property type="entry name" value="Ran-specific GTPase-activating protein"/>
    <property type="match status" value="1"/>
</dbReference>
<comment type="similarity">
    <text evidence="5">Belongs to the RANBP1 family.</text>
</comment>
<organism evidence="12">
    <name type="scientific">Lygus hesperus</name>
    <name type="common">Western plant bug</name>
    <dbReference type="NCBI Taxonomy" id="30085"/>
    <lineage>
        <taxon>Eukaryota</taxon>
        <taxon>Metazoa</taxon>
        <taxon>Ecdysozoa</taxon>
        <taxon>Arthropoda</taxon>
        <taxon>Hexapoda</taxon>
        <taxon>Insecta</taxon>
        <taxon>Pterygota</taxon>
        <taxon>Neoptera</taxon>
        <taxon>Paraneoptera</taxon>
        <taxon>Hemiptera</taxon>
        <taxon>Heteroptera</taxon>
        <taxon>Panheteroptera</taxon>
        <taxon>Cimicomorpha</taxon>
        <taxon>Miridae</taxon>
        <taxon>Mirini</taxon>
        <taxon>Lygus</taxon>
    </lineage>
</organism>
<evidence type="ECO:0000313" key="12">
    <source>
        <dbReference type="EMBL" id="JAG32682.1"/>
    </source>
</evidence>
<feature type="compositionally biased region" description="Basic and acidic residues" evidence="9">
    <location>
        <begin position="223"/>
        <end position="238"/>
    </location>
</feature>
<dbReference type="Gene3D" id="2.30.29.30">
    <property type="entry name" value="Pleckstrin-homology domain (PH domain)/Phosphotyrosine-binding domain (PTB)"/>
    <property type="match status" value="1"/>
</dbReference>
<evidence type="ECO:0000256" key="5">
    <source>
        <dbReference type="ARBA" id="ARBA00061276"/>
    </source>
</evidence>
<dbReference type="SUPFAM" id="SSF50729">
    <property type="entry name" value="PH domain-like"/>
    <property type="match status" value="1"/>
</dbReference>
<evidence type="ECO:0000256" key="7">
    <source>
        <dbReference type="ARBA" id="ARBA00067380"/>
    </source>
</evidence>
<evidence type="ECO:0000256" key="8">
    <source>
        <dbReference type="ARBA" id="ARBA00081162"/>
    </source>
</evidence>
<dbReference type="EMBL" id="GBRD01010769">
    <property type="protein sequence ID" value="JAG55055.1"/>
    <property type="molecule type" value="Transcribed_RNA"/>
</dbReference>
<dbReference type="PANTHER" id="PTHR23138">
    <property type="entry name" value="RAN BINDING PROTEIN"/>
    <property type="match status" value="1"/>
</dbReference>
<evidence type="ECO:0000256" key="3">
    <source>
        <dbReference type="ARBA" id="ARBA00022990"/>
    </source>
</evidence>
<feature type="compositionally biased region" description="Basic and acidic residues" evidence="9">
    <location>
        <begin position="183"/>
        <end position="195"/>
    </location>
</feature>
<dbReference type="PROSITE" id="PS50196">
    <property type="entry name" value="RANBD1"/>
    <property type="match status" value="1"/>
</dbReference>
<dbReference type="EMBL" id="GBHO01010922">
    <property type="protein sequence ID" value="JAG32682.1"/>
    <property type="molecule type" value="Transcribed_RNA"/>
</dbReference>
<reference evidence="15" key="3">
    <citation type="submission" date="2014-09" db="EMBL/GenBank/DDBJ databases">
        <authorList>
            <person name="Magalhaes I.L.F."/>
            <person name="Oliveira U."/>
            <person name="Santos F.R."/>
            <person name="Vidigal T.H.D.A."/>
            <person name="Brescovit A.D."/>
            <person name="Santos A.J."/>
        </authorList>
    </citation>
    <scope>NUCLEOTIDE SEQUENCE</scope>
</reference>
<feature type="region of interest" description="Disordered" evidence="9">
    <location>
        <begin position="183"/>
        <end position="244"/>
    </location>
</feature>
<evidence type="ECO:0000313" key="11">
    <source>
        <dbReference type="EMBL" id="JAG32681.1"/>
    </source>
</evidence>
<evidence type="ECO:0000313" key="16">
    <source>
        <dbReference type="EMBL" id="JAP98285.1"/>
    </source>
</evidence>
<proteinExistence type="inferred from homology"/>
<dbReference type="AlphaFoldDB" id="A0A0A9YHZ8"/>
<name>A0A0A9YHZ8_LYGHE</name>
<keyword evidence="2" id="KW-0597">Phosphoprotein</keyword>
<dbReference type="InterPro" id="IPR000156">
    <property type="entry name" value="Ran_bind_dom"/>
</dbReference>
<dbReference type="SMART" id="SM00160">
    <property type="entry name" value="RanBD"/>
    <property type="match status" value="1"/>
</dbReference>
<evidence type="ECO:0000256" key="6">
    <source>
        <dbReference type="ARBA" id="ARBA00066150"/>
    </source>
</evidence>
<evidence type="ECO:0000313" key="15">
    <source>
        <dbReference type="EMBL" id="JAG55055.1"/>
    </source>
</evidence>
<evidence type="ECO:0000313" key="14">
    <source>
        <dbReference type="EMBL" id="JAG32686.1"/>
    </source>
</evidence>
<accession>A0A0A9YHZ8</accession>
<dbReference type="EMBL" id="GBHO01010919">
    <property type="protein sequence ID" value="JAG32685.1"/>
    <property type="molecule type" value="Transcribed_RNA"/>
</dbReference>
<feature type="domain" description="RanBD1" evidence="10">
    <location>
        <begin position="43"/>
        <end position="179"/>
    </location>
</feature>
<comment type="subunit">
    <text evidence="6">Interacts with RAN (via C-terminus of GTP-bound form) but not with GDP-bound RAN. Identified in a complex composed of RAN, RANGAP1 and RANBP1. Identified in a complex that contains TNPO1, RAN and RANBP1. Identified in a complex that contains CSE1L, KPNA2, RAN and RANBP1. Identified in a complex with nucleotide-free RAN and RCC1.</text>
</comment>
<evidence type="ECO:0000256" key="4">
    <source>
        <dbReference type="ARBA" id="ARBA00056716"/>
    </source>
</evidence>
<sequence>MSLLSNGDTLESLGNSSVFHFVLQDNPTSPTNGGGEEVDAEPHFDPIIYLPEVHIHSNEEGETILIQLRAKLFRHCSAEKLWKERGTGEVKLLHNEETNAVRVVMRRDKTLKLCANHYVTTDMELKSNCGSDRAWVWSTQADVSDGEPHPEVLAIRFQNADAAKRFKDKFEEAKSIVASVVKVEEHDKDGDKDSAVSDNSDVEGSSSDDDVAKGVSKLNITSESKDQKDGKEETEDHGVGPNNS</sequence>
<keyword evidence="3" id="KW-0007">Acetylation</keyword>
<evidence type="ECO:0000259" key="10">
    <source>
        <dbReference type="PROSITE" id="PS50196"/>
    </source>
</evidence>
<reference evidence="12" key="2">
    <citation type="submission" date="2014-07" db="EMBL/GenBank/DDBJ databases">
        <authorList>
            <person name="Hull J."/>
        </authorList>
    </citation>
    <scope>NUCLEOTIDE SEQUENCE</scope>
</reference>
<dbReference type="EMBL" id="GBHO01010923">
    <property type="protein sequence ID" value="JAG32681.1"/>
    <property type="molecule type" value="Transcribed_RNA"/>
</dbReference>